<dbReference type="InterPro" id="IPR001519">
    <property type="entry name" value="Ferritin"/>
</dbReference>
<evidence type="ECO:0000256" key="5">
    <source>
        <dbReference type="ARBA" id="ARBA00022723"/>
    </source>
</evidence>
<dbReference type="Gene3D" id="1.20.1260.10">
    <property type="match status" value="1"/>
</dbReference>
<dbReference type="InterPro" id="IPR014034">
    <property type="entry name" value="Ferritin_CS"/>
</dbReference>
<dbReference type="AlphaFoldDB" id="A0A8I5TG43"/>
<evidence type="ECO:0000256" key="1">
    <source>
        <dbReference type="ARBA" id="ARBA00004496"/>
    </source>
</evidence>
<protein>
    <recommendedName>
        <fullName evidence="11">Ferritin</fullName>
    </recommendedName>
</protein>
<reference evidence="13" key="3">
    <citation type="submission" date="2025-09" db="UniProtKB">
        <authorList>
            <consortium name="Ensembl"/>
        </authorList>
    </citation>
    <scope>IDENTIFICATION</scope>
</reference>
<keyword evidence="4" id="KW-0963">Cytoplasm</keyword>
<evidence type="ECO:0000256" key="7">
    <source>
        <dbReference type="ARBA" id="ARBA00023228"/>
    </source>
</evidence>
<keyword evidence="6 10" id="KW-0408">Iron</keyword>
<evidence type="ECO:0000313" key="13">
    <source>
        <dbReference type="Ensembl" id="ENSPPYP00000034219.1"/>
    </source>
</evidence>
<dbReference type="OMA" id="HVHASEE"/>
<dbReference type="PANTHER" id="PTHR11431:SF47">
    <property type="entry name" value="FERRITIN LIGHT CHAIN"/>
    <property type="match status" value="1"/>
</dbReference>
<dbReference type="InterPro" id="IPR009040">
    <property type="entry name" value="Ferritin-like_diiron"/>
</dbReference>
<dbReference type="PROSITE" id="PS50905">
    <property type="entry name" value="FERRITIN_LIKE"/>
    <property type="match status" value="1"/>
</dbReference>
<keyword evidence="5 10" id="KW-0479">Metal-binding</keyword>
<accession>A0A8I5TG43</accession>
<dbReference type="Ensembl" id="ENSPPYT00000012546.2">
    <property type="protein sequence ID" value="ENSPPYP00000034219.1"/>
    <property type="gene ID" value="ENSPPYG00000010804.2"/>
</dbReference>
<keyword evidence="7" id="KW-0458">Lysosome</keyword>
<dbReference type="Proteomes" id="UP000001595">
    <property type="component" value="Chromosome 20"/>
</dbReference>
<evidence type="ECO:0000256" key="9">
    <source>
        <dbReference type="ARBA" id="ARBA00044942"/>
    </source>
</evidence>
<reference evidence="13" key="2">
    <citation type="submission" date="2025-08" db="UniProtKB">
        <authorList>
            <consortium name="Ensembl"/>
        </authorList>
    </citation>
    <scope>IDENTIFICATION</scope>
</reference>
<evidence type="ECO:0000259" key="12">
    <source>
        <dbReference type="PROSITE" id="PS50905"/>
    </source>
</evidence>
<dbReference type="FunFam" id="1.20.1260.10:FF:000009">
    <property type="entry name" value="Ferritin light chain"/>
    <property type="match status" value="1"/>
</dbReference>
<dbReference type="GO" id="GO:0008199">
    <property type="term" value="F:ferric iron binding"/>
    <property type="evidence" value="ECO:0007669"/>
    <property type="project" value="InterPro"/>
</dbReference>
<comment type="function">
    <text evidence="11">Stores iron in a soluble, non-toxic, readily available form. Important for iron homeostasis. Iron is taken up in the ferrous form and deposited as ferric hydroxides after oxidation.</text>
</comment>
<dbReference type="InterPro" id="IPR012347">
    <property type="entry name" value="Ferritin-like"/>
</dbReference>
<dbReference type="Pfam" id="PF00210">
    <property type="entry name" value="Ferritin"/>
    <property type="match status" value="1"/>
</dbReference>
<dbReference type="CDD" id="cd00904">
    <property type="entry name" value="Ferritin"/>
    <property type="match status" value="1"/>
</dbReference>
<dbReference type="PROSITE" id="PS00204">
    <property type="entry name" value="FERRITIN_2"/>
    <property type="match status" value="1"/>
</dbReference>
<name>A0A8I5TG43_PONAB</name>
<dbReference type="InterPro" id="IPR008331">
    <property type="entry name" value="Ferritin_DPS_dom"/>
</dbReference>
<dbReference type="GO" id="GO:0031410">
    <property type="term" value="C:cytoplasmic vesicle"/>
    <property type="evidence" value="ECO:0007669"/>
    <property type="project" value="UniProtKB-KW"/>
</dbReference>
<dbReference type="GO" id="GO:0006826">
    <property type="term" value="P:iron ion transport"/>
    <property type="evidence" value="ECO:0007669"/>
    <property type="project" value="InterPro"/>
</dbReference>
<evidence type="ECO:0000256" key="3">
    <source>
        <dbReference type="ARBA" id="ARBA00022434"/>
    </source>
</evidence>
<evidence type="ECO:0000256" key="11">
    <source>
        <dbReference type="RuleBase" id="RU361145"/>
    </source>
</evidence>
<keyword evidence="3 11" id="KW-0409">Iron storage</keyword>
<feature type="domain" description="Ferritin-like diiron" evidence="12">
    <location>
        <begin position="7"/>
        <end position="156"/>
    </location>
</feature>
<proteinExistence type="inferred from homology"/>
<comment type="subcellular location">
    <subcellularLocation>
        <location evidence="9">Autolysosome</location>
    </subcellularLocation>
    <subcellularLocation>
        <location evidence="1">Cytoplasm</location>
    </subcellularLocation>
</comment>
<dbReference type="InterPro" id="IPR009078">
    <property type="entry name" value="Ferritin-like_SF"/>
</dbReference>
<comment type="similarity">
    <text evidence="2 11">Belongs to the ferritin family.</text>
</comment>
<dbReference type="GO" id="GO:0044754">
    <property type="term" value="C:autolysosome"/>
    <property type="evidence" value="ECO:0007669"/>
    <property type="project" value="UniProtKB-SubCell"/>
</dbReference>
<feature type="binding site" evidence="10">
    <location>
        <position position="104"/>
    </location>
    <ligand>
        <name>Fe cation</name>
        <dbReference type="ChEBI" id="CHEBI:24875"/>
        <label>1</label>
    </ligand>
</feature>
<dbReference type="GeneTree" id="ENSGT00940000153096"/>
<evidence type="ECO:0000256" key="10">
    <source>
        <dbReference type="PIRSR" id="PIRSR601519-1"/>
    </source>
</evidence>
<dbReference type="GO" id="GO:0008198">
    <property type="term" value="F:ferrous iron binding"/>
    <property type="evidence" value="ECO:0007669"/>
    <property type="project" value="TreeGrafter"/>
</dbReference>
<dbReference type="PANTHER" id="PTHR11431">
    <property type="entry name" value="FERRITIN"/>
    <property type="match status" value="1"/>
</dbReference>
<organism evidence="13 14">
    <name type="scientific">Pongo abelii</name>
    <name type="common">Sumatran orangutan</name>
    <name type="synonym">Pongo pygmaeus abelii</name>
    <dbReference type="NCBI Taxonomy" id="9601"/>
    <lineage>
        <taxon>Eukaryota</taxon>
        <taxon>Metazoa</taxon>
        <taxon>Chordata</taxon>
        <taxon>Craniata</taxon>
        <taxon>Vertebrata</taxon>
        <taxon>Euteleostomi</taxon>
        <taxon>Mammalia</taxon>
        <taxon>Eutheria</taxon>
        <taxon>Euarchontoglires</taxon>
        <taxon>Primates</taxon>
        <taxon>Haplorrhini</taxon>
        <taxon>Catarrhini</taxon>
        <taxon>Hominidae</taxon>
        <taxon>Pongo</taxon>
    </lineage>
</organism>
<keyword evidence="8" id="KW-0968">Cytoplasmic vesicle</keyword>
<evidence type="ECO:0000256" key="8">
    <source>
        <dbReference type="ARBA" id="ARBA00023329"/>
    </source>
</evidence>
<evidence type="ECO:0000313" key="14">
    <source>
        <dbReference type="Proteomes" id="UP000001595"/>
    </source>
</evidence>
<evidence type="ECO:0000256" key="6">
    <source>
        <dbReference type="ARBA" id="ARBA00023004"/>
    </source>
</evidence>
<sequence length="175" mass="19965">MSSQIRQNYSTDVEAAVNSLGNLYLQASYTYLSLGFYFDRNDVALEGVSHFFCELTEEKREGYKRLLKMQNQRGGRALFQDIKKPAEDEWGKTPDAMKAPVALEKKLNQALLDLHALGSARTDPHLCDFLETHFLDEEVKLIKKMGDHLTNLRRLGGPEAGLGKYLFERLTLKHD</sequence>
<reference evidence="13 14" key="1">
    <citation type="submission" date="2008-02" db="EMBL/GenBank/DDBJ databases">
        <title>A 6x draft sequence assembly of the Pongo pygmaeus abelii genome.</title>
        <authorList>
            <person name="Wilson R.K."/>
            <person name="Mardis E."/>
        </authorList>
    </citation>
    <scope>NUCLEOTIDE SEQUENCE [LARGE SCALE GENOMIC DNA]</scope>
</reference>
<keyword evidence="14" id="KW-1185">Reference proteome</keyword>
<dbReference type="SUPFAM" id="SSF47240">
    <property type="entry name" value="Ferritin-like"/>
    <property type="match status" value="1"/>
</dbReference>
<evidence type="ECO:0000256" key="2">
    <source>
        <dbReference type="ARBA" id="ARBA00007513"/>
    </source>
</evidence>
<evidence type="ECO:0000256" key="4">
    <source>
        <dbReference type="ARBA" id="ARBA00022490"/>
    </source>
</evidence>
<dbReference type="GO" id="GO:0006879">
    <property type="term" value="P:intracellular iron ion homeostasis"/>
    <property type="evidence" value="ECO:0007669"/>
    <property type="project" value="UniProtKB-KW"/>
</dbReference>